<evidence type="ECO:0000313" key="2">
    <source>
        <dbReference type="Proteomes" id="UP000282322"/>
    </source>
</evidence>
<organism evidence="1 2">
    <name type="scientific">Halocatena pleomorpha</name>
    <dbReference type="NCBI Taxonomy" id="1785090"/>
    <lineage>
        <taxon>Archaea</taxon>
        <taxon>Methanobacteriati</taxon>
        <taxon>Methanobacteriota</taxon>
        <taxon>Stenosarchaea group</taxon>
        <taxon>Halobacteria</taxon>
        <taxon>Halobacteriales</taxon>
        <taxon>Natronomonadaceae</taxon>
        <taxon>Halocatena</taxon>
    </lineage>
</organism>
<dbReference type="Proteomes" id="UP000282322">
    <property type="component" value="Unassembled WGS sequence"/>
</dbReference>
<dbReference type="AlphaFoldDB" id="A0A3P3RNU6"/>
<dbReference type="RefSeq" id="WP_124953213.1">
    <property type="nucleotide sequence ID" value="NZ_RRCH01000002.1"/>
</dbReference>
<evidence type="ECO:0000313" key="1">
    <source>
        <dbReference type="EMBL" id="RRJ34043.1"/>
    </source>
</evidence>
<sequence>MTLVEALNTLPGITYRGRGGTSVITHTANNAYGGTFRETSDATTILTRQRWNNVNPQLYELQEGDIMWVYIHTTRAPENEH</sequence>
<keyword evidence="2" id="KW-1185">Reference proteome</keyword>
<accession>A0A3P3RNU6</accession>
<dbReference type="EMBL" id="RRCH01000002">
    <property type="protein sequence ID" value="RRJ34043.1"/>
    <property type="molecule type" value="Genomic_DNA"/>
</dbReference>
<name>A0A3P3RNU6_9EURY</name>
<protein>
    <submittedName>
        <fullName evidence="1">Uncharacterized protein</fullName>
    </submittedName>
</protein>
<reference evidence="1 2" key="1">
    <citation type="submission" date="2018-11" db="EMBL/GenBank/DDBJ databases">
        <title>Taxonoimc description of Halomarina strain SPP-AMP-1.</title>
        <authorList>
            <person name="Pal Y."/>
            <person name="Srinivasana K."/>
            <person name="Verma A."/>
            <person name="Kumar P."/>
        </authorList>
    </citation>
    <scope>NUCLEOTIDE SEQUENCE [LARGE SCALE GENOMIC DNA]</scope>
    <source>
        <strain evidence="1 2">SPP-AMP-1</strain>
    </source>
</reference>
<gene>
    <name evidence="1" type="ORF">EIK79_00600</name>
</gene>
<comment type="caution">
    <text evidence="1">The sequence shown here is derived from an EMBL/GenBank/DDBJ whole genome shotgun (WGS) entry which is preliminary data.</text>
</comment>
<dbReference type="OrthoDB" id="2572at2157"/>
<proteinExistence type="predicted"/>